<dbReference type="Proteomes" id="UP000198866">
    <property type="component" value="Unassembled WGS sequence"/>
</dbReference>
<organism evidence="1 2">
    <name type="scientific">Paraburkholderia diazotrophica</name>
    <dbReference type="NCBI Taxonomy" id="667676"/>
    <lineage>
        <taxon>Bacteria</taxon>
        <taxon>Pseudomonadati</taxon>
        <taxon>Pseudomonadota</taxon>
        <taxon>Betaproteobacteria</taxon>
        <taxon>Burkholderiales</taxon>
        <taxon>Burkholderiaceae</taxon>
        <taxon>Paraburkholderia</taxon>
    </lineage>
</organism>
<keyword evidence="2" id="KW-1185">Reference proteome</keyword>
<evidence type="ECO:0000313" key="2">
    <source>
        <dbReference type="Proteomes" id="UP000198866"/>
    </source>
</evidence>
<proteinExistence type="predicted"/>
<dbReference type="EMBL" id="FNYE01000003">
    <property type="protein sequence ID" value="SEI63704.1"/>
    <property type="molecule type" value="Genomic_DNA"/>
</dbReference>
<name>A0A1H6SCS5_9BURK</name>
<reference evidence="2" key="1">
    <citation type="submission" date="2016-10" db="EMBL/GenBank/DDBJ databases">
        <authorList>
            <person name="Varghese N."/>
            <person name="Submissions S."/>
        </authorList>
    </citation>
    <scope>NUCLEOTIDE SEQUENCE [LARGE SCALE GENOMIC DNA]</scope>
    <source>
        <strain evidence="2">LMG 26031</strain>
    </source>
</reference>
<accession>A0A1H6SCS5</accession>
<dbReference type="RefSeq" id="WP_090863785.1">
    <property type="nucleotide sequence ID" value="NZ_FNYE01000003.1"/>
</dbReference>
<evidence type="ECO:0000313" key="1">
    <source>
        <dbReference type="EMBL" id="SEI63704.1"/>
    </source>
</evidence>
<dbReference type="OrthoDB" id="9134019at2"/>
<sequence length="77" mass="8614">MNLDDEMRDLRQADDAISAAQSRIGRQFELLQALDRDGHNTGQAEKLLAEMQKALQVMIQYRATIAAAIDSIKAKKL</sequence>
<protein>
    <submittedName>
        <fullName evidence="1">Uncharacterized protein</fullName>
    </submittedName>
</protein>
<dbReference type="AlphaFoldDB" id="A0A1H6SCS5"/>
<gene>
    <name evidence="1" type="ORF">SAMN05192539_100395</name>
</gene>